<proteinExistence type="inferred from homology"/>
<dbReference type="RefSeq" id="WP_285764998.1">
    <property type="nucleotide sequence ID" value="NZ_BSYJ01000006.1"/>
</dbReference>
<evidence type="ECO:0000256" key="1">
    <source>
        <dbReference type="ARBA" id="ARBA00006484"/>
    </source>
</evidence>
<dbReference type="InterPro" id="IPR002347">
    <property type="entry name" value="SDR_fam"/>
</dbReference>
<dbReference type="PANTHER" id="PTHR24321:SF8">
    <property type="entry name" value="ESTRADIOL 17-BETA-DEHYDROGENASE 8-RELATED"/>
    <property type="match status" value="1"/>
</dbReference>
<dbReference type="Gene3D" id="3.40.50.720">
    <property type="entry name" value="NAD(P)-binding Rossmann-like Domain"/>
    <property type="match status" value="1"/>
</dbReference>
<comment type="caution">
    <text evidence="5">The sequence shown here is derived from an EMBL/GenBank/DDBJ whole genome shotgun (WGS) entry which is preliminary data.</text>
</comment>
<dbReference type="Pfam" id="PF13561">
    <property type="entry name" value="adh_short_C2"/>
    <property type="match status" value="1"/>
</dbReference>
<sequence>METLTNKTAVVLGASGSSNFGSVIARRLAKEGANVVVAARRREPLEALAEEIGGLAVACDVTEEAEIAGLFEAASAKYGNVDIAVNSAGILSGDPISELSAEKIRPTLEISFIGALLYFKHAAAAMQNGGSVITISSLTARIPGPQLAVYAGARAGIDYSIKVAALEYAEKKIRFNSIAAGLIQTDMTDGFFALDAIIDAHLNDTPAGRMGTVNDMAEAALFLADESRSGFINGQVLDLSGGQQMGHLPRF</sequence>
<evidence type="ECO:0000256" key="2">
    <source>
        <dbReference type="ARBA" id="ARBA00023002"/>
    </source>
</evidence>
<feature type="domain" description="Ketoreductase" evidence="4">
    <location>
        <begin position="9"/>
        <end position="186"/>
    </location>
</feature>
<protein>
    <submittedName>
        <fullName evidence="5">SDR family NAD(P)-dependent oxidoreductase</fullName>
    </submittedName>
</protein>
<dbReference type="InterPro" id="IPR036291">
    <property type="entry name" value="NAD(P)-bd_dom_sf"/>
</dbReference>
<comment type="similarity">
    <text evidence="1">Belongs to the short-chain dehydrogenases/reductases (SDR) family.</text>
</comment>
<dbReference type="PRINTS" id="PR00080">
    <property type="entry name" value="SDRFAMILY"/>
</dbReference>
<dbReference type="InterPro" id="IPR057326">
    <property type="entry name" value="KR_dom"/>
</dbReference>
<reference evidence="5 6" key="1">
    <citation type="submission" date="2023-04" db="EMBL/GenBank/DDBJ databases">
        <title>Marinobulbifer ophiurae gen. nov., sp. Nov., isolate from tissue of brittle star Ophioplocus japonicus.</title>
        <authorList>
            <person name="Kawano K."/>
            <person name="Sawayama S."/>
            <person name="Nakagawa S."/>
        </authorList>
    </citation>
    <scope>NUCLEOTIDE SEQUENCE [LARGE SCALE GENOMIC DNA]</scope>
    <source>
        <strain evidence="5 6">NKW57</strain>
    </source>
</reference>
<keyword evidence="6" id="KW-1185">Reference proteome</keyword>
<keyword evidence="2" id="KW-0560">Oxidoreductase</keyword>
<dbReference type="EMBL" id="BSYJ01000006">
    <property type="protein sequence ID" value="GMG88385.1"/>
    <property type="molecule type" value="Genomic_DNA"/>
</dbReference>
<dbReference type="CDD" id="cd05233">
    <property type="entry name" value="SDR_c"/>
    <property type="match status" value="1"/>
</dbReference>
<organism evidence="5 6">
    <name type="scientific">Biformimicrobium ophioploci</name>
    <dbReference type="NCBI Taxonomy" id="3036711"/>
    <lineage>
        <taxon>Bacteria</taxon>
        <taxon>Pseudomonadati</taxon>
        <taxon>Pseudomonadota</taxon>
        <taxon>Gammaproteobacteria</taxon>
        <taxon>Cellvibrionales</taxon>
        <taxon>Microbulbiferaceae</taxon>
        <taxon>Biformimicrobium</taxon>
    </lineage>
</organism>
<dbReference type="SUPFAM" id="SSF51735">
    <property type="entry name" value="NAD(P)-binding Rossmann-fold domains"/>
    <property type="match status" value="1"/>
</dbReference>
<evidence type="ECO:0000256" key="3">
    <source>
        <dbReference type="ARBA" id="ARBA00023027"/>
    </source>
</evidence>
<dbReference type="PRINTS" id="PR00081">
    <property type="entry name" value="GDHRDH"/>
</dbReference>
<dbReference type="Proteomes" id="UP001224392">
    <property type="component" value="Unassembled WGS sequence"/>
</dbReference>
<dbReference type="PANTHER" id="PTHR24321">
    <property type="entry name" value="DEHYDROGENASES, SHORT CHAIN"/>
    <property type="match status" value="1"/>
</dbReference>
<dbReference type="SMART" id="SM00822">
    <property type="entry name" value="PKS_KR"/>
    <property type="match status" value="1"/>
</dbReference>
<name>A0ABQ6M289_9GAMM</name>
<keyword evidence="3" id="KW-0520">NAD</keyword>
<accession>A0ABQ6M289</accession>
<gene>
    <name evidence="5" type="ORF">MNKW57_27060</name>
</gene>
<evidence type="ECO:0000313" key="5">
    <source>
        <dbReference type="EMBL" id="GMG88385.1"/>
    </source>
</evidence>
<evidence type="ECO:0000259" key="4">
    <source>
        <dbReference type="SMART" id="SM00822"/>
    </source>
</evidence>
<evidence type="ECO:0000313" key="6">
    <source>
        <dbReference type="Proteomes" id="UP001224392"/>
    </source>
</evidence>